<dbReference type="CDD" id="cd00085">
    <property type="entry name" value="HNHc"/>
    <property type="match status" value="1"/>
</dbReference>
<reference evidence="2 3" key="1">
    <citation type="submission" date="2016-10" db="EMBL/GenBank/DDBJ databases">
        <authorList>
            <person name="de Groot N.N."/>
        </authorList>
    </citation>
    <scope>NUCLEOTIDE SEQUENCE [LARGE SCALE GENOMIC DNA]</scope>
    <source>
        <strain evidence="2 3">CGMCC 4.1877</strain>
    </source>
</reference>
<dbReference type="STRING" id="260086.SAMN05216207_100786"/>
<dbReference type="InterPro" id="IPR002711">
    <property type="entry name" value="HNH"/>
</dbReference>
<dbReference type="OrthoDB" id="2085958at2"/>
<dbReference type="GO" id="GO:0003676">
    <property type="term" value="F:nucleic acid binding"/>
    <property type="evidence" value="ECO:0007669"/>
    <property type="project" value="InterPro"/>
</dbReference>
<keyword evidence="2" id="KW-0540">Nuclease</keyword>
<feature type="domain" description="HNH nuclease" evidence="1">
    <location>
        <begin position="151"/>
        <end position="206"/>
    </location>
</feature>
<dbReference type="SMART" id="SM00507">
    <property type="entry name" value="HNHc"/>
    <property type="match status" value="1"/>
</dbReference>
<gene>
    <name evidence="2" type="ORF">SAMN05216207_100786</name>
</gene>
<dbReference type="GO" id="GO:0008270">
    <property type="term" value="F:zinc ion binding"/>
    <property type="evidence" value="ECO:0007669"/>
    <property type="project" value="InterPro"/>
</dbReference>
<evidence type="ECO:0000313" key="3">
    <source>
        <dbReference type="Proteomes" id="UP000199614"/>
    </source>
</evidence>
<name>A0A1I4VZD0_PSUAM</name>
<evidence type="ECO:0000259" key="1">
    <source>
        <dbReference type="SMART" id="SM00507"/>
    </source>
</evidence>
<dbReference type="GO" id="GO:0004519">
    <property type="term" value="F:endonuclease activity"/>
    <property type="evidence" value="ECO:0007669"/>
    <property type="project" value="UniProtKB-KW"/>
</dbReference>
<dbReference type="Proteomes" id="UP000199614">
    <property type="component" value="Unassembled WGS sequence"/>
</dbReference>
<accession>A0A1I4VZD0</accession>
<dbReference type="InterPro" id="IPR003615">
    <property type="entry name" value="HNH_nuc"/>
</dbReference>
<dbReference type="Pfam" id="PF01844">
    <property type="entry name" value="HNH"/>
    <property type="match status" value="1"/>
</dbReference>
<organism evidence="2 3">
    <name type="scientific">Pseudonocardia ammonioxydans</name>
    <dbReference type="NCBI Taxonomy" id="260086"/>
    <lineage>
        <taxon>Bacteria</taxon>
        <taxon>Bacillati</taxon>
        <taxon>Actinomycetota</taxon>
        <taxon>Actinomycetes</taxon>
        <taxon>Pseudonocardiales</taxon>
        <taxon>Pseudonocardiaceae</taxon>
        <taxon>Pseudonocardia</taxon>
    </lineage>
</organism>
<sequence length="216" mass="24753">MPRARRWTDEQLIAAVAASSRLSEVCHRLGIKPGRYDQLRKHIERVGADVRHIPGALDPGHRNHRRRYTDAELVEAVAAEVSVHGVLRRLGYQPNGGMFRAVTMHIRTLGLDTGHFTGQAWARGRRFPRRRARPLSEILVRNSDYRSSAVLRRRLIAEGLKQARCEECGLTEWRGRQLPLELDHINGDHTDNRLENLRILCPNCHALTDTWCGRKN</sequence>
<dbReference type="RefSeq" id="WP_143105315.1">
    <property type="nucleotide sequence ID" value="NZ_FOUY01000007.1"/>
</dbReference>
<dbReference type="EMBL" id="FOUY01000007">
    <property type="protein sequence ID" value="SFN06621.1"/>
    <property type="molecule type" value="Genomic_DNA"/>
</dbReference>
<keyword evidence="2" id="KW-0378">Hydrolase</keyword>
<evidence type="ECO:0000313" key="2">
    <source>
        <dbReference type="EMBL" id="SFN06621.1"/>
    </source>
</evidence>
<keyword evidence="2" id="KW-0255">Endonuclease</keyword>
<proteinExistence type="predicted"/>
<keyword evidence="3" id="KW-1185">Reference proteome</keyword>
<protein>
    <submittedName>
        <fullName evidence="2">HNH endonuclease</fullName>
    </submittedName>
</protein>
<dbReference type="AlphaFoldDB" id="A0A1I4VZD0"/>